<sequence length="257" mass="29998">MKYILSVVLLLALIAIAESRWHGHHRHRHHRHLEKLHSKQRERDHTSRNMEWDFFMLVTEWPFSSCEKENATHQHECVIPDIVDGWVLHGLWPSCNNGKYPATCTQEKFDFSKVEDLNDRLMKYWPNLFADESKTSFWKHEYEKHGTCAETVQGFETDHDFFKVTLDLRDKYDMGRVLSDQGITPRVIPYKGADVKKAIDNGLTKKGCATCQKVKGVDGYVLMSTTVCLSKSLQLIDCPYCEQECYDNDAVYYQPMN</sequence>
<comment type="similarity">
    <text evidence="1 4">Belongs to the RNase T2 family.</text>
</comment>
<dbReference type="RefSeq" id="XP_066919923.1">
    <property type="nucleotide sequence ID" value="XM_067063822.1"/>
</dbReference>
<name>A0A7M5V2L2_9CNID</name>
<dbReference type="InterPro" id="IPR001568">
    <property type="entry name" value="RNase_T2-like"/>
</dbReference>
<dbReference type="EnsemblMetazoa" id="CLYHEMT001339.1">
    <property type="protein sequence ID" value="CLYHEMP001339.1"/>
    <property type="gene ID" value="CLYHEMG001339"/>
</dbReference>
<dbReference type="OrthoDB" id="435754at2759"/>
<organism evidence="6 7">
    <name type="scientific">Clytia hemisphaerica</name>
    <dbReference type="NCBI Taxonomy" id="252671"/>
    <lineage>
        <taxon>Eukaryota</taxon>
        <taxon>Metazoa</taxon>
        <taxon>Cnidaria</taxon>
        <taxon>Hydrozoa</taxon>
        <taxon>Hydroidolina</taxon>
        <taxon>Leptothecata</taxon>
        <taxon>Obeliida</taxon>
        <taxon>Clytiidae</taxon>
        <taxon>Clytia</taxon>
    </lineage>
</organism>
<proteinExistence type="inferred from homology"/>
<evidence type="ECO:0000313" key="7">
    <source>
        <dbReference type="Proteomes" id="UP000594262"/>
    </source>
</evidence>
<dbReference type="SUPFAM" id="SSF55895">
    <property type="entry name" value="Ribonuclease Rh-like"/>
    <property type="match status" value="1"/>
</dbReference>
<evidence type="ECO:0000313" key="6">
    <source>
        <dbReference type="EnsemblMetazoa" id="CLYHEMP001339.1"/>
    </source>
</evidence>
<feature type="active site" evidence="3">
    <location>
        <position position="145"/>
    </location>
</feature>
<keyword evidence="2" id="KW-1015">Disulfide bond</keyword>
<dbReference type="PROSITE" id="PS00531">
    <property type="entry name" value="RNASE_T2_2"/>
    <property type="match status" value="1"/>
</dbReference>
<dbReference type="PROSITE" id="PS00530">
    <property type="entry name" value="RNASE_T2_1"/>
    <property type="match status" value="1"/>
</dbReference>
<feature type="active site" evidence="3">
    <location>
        <position position="89"/>
    </location>
</feature>
<keyword evidence="7" id="KW-1185">Reference proteome</keyword>
<dbReference type="AlphaFoldDB" id="A0A7M5V2L2"/>
<dbReference type="InterPro" id="IPR018188">
    <property type="entry name" value="RNase_T2_His_AS_1"/>
</dbReference>
<dbReference type="Proteomes" id="UP000594262">
    <property type="component" value="Unplaced"/>
</dbReference>
<dbReference type="PANTHER" id="PTHR11240:SF22">
    <property type="entry name" value="RIBONUCLEASE T2"/>
    <property type="match status" value="1"/>
</dbReference>
<dbReference type="GO" id="GO:0005576">
    <property type="term" value="C:extracellular region"/>
    <property type="evidence" value="ECO:0007669"/>
    <property type="project" value="TreeGrafter"/>
</dbReference>
<accession>A0A7M5V2L2</accession>
<feature type="active site" evidence="3">
    <location>
        <position position="141"/>
    </location>
</feature>
<dbReference type="Pfam" id="PF00445">
    <property type="entry name" value="Ribonuclease_T2"/>
    <property type="match status" value="1"/>
</dbReference>
<dbReference type="PANTHER" id="PTHR11240">
    <property type="entry name" value="RIBONUCLEASE T2"/>
    <property type="match status" value="1"/>
</dbReference>
<evidence type="ECO:0000256" key="3">
    <source>
        <dbReference type="PIRSR" id="PIRSR633697-1"/>
    </source>
</evidence>
<dbReference type="GO" id="GO:0003723">
    <property type="term" value="F:RNA binding"/>
    <property type="evidence" value="ECO:0007669"/>
    <property type="project" value="InterPro"/>
</dbReference>
<dbReference type="InterPro" id="IPR036430">
    <property type="entry name" value="RNase_T2-like_sf"/>
</dbReference>
<dbReference type="GO" id="GO:0033897">
    <property type="term" value="F:ribonuclease T2 activity"/>
    <property type="evidence" value="ECO:0007669"/>
    <property type="project" value="InterPro"/>
</dbReference>
<dbReference type="InterPro" id="IPR033130">
    <property type="entry name" value="RNase_T2_His_AS_2"/>
</dbReference>
<evidence type="ECO:0000256" key="1">
    <source>
        <dbReference type="ARBA" id="ARBA00007469"/>
    </source>
</evidence>
<protein>
    <submittedName>
        <fullName evidence="6">Uncharacterized protein</fullName>
    </submittedName>
</protein>
<evidence type="ECO:0000256" key="2">
    <source>
        <dbReference type="ARBA" id="ARBA00023157"/>
    </source>
</evidence>
<feature type="signal peptide" evidence="5">
    <location>
        <begin position="1"/>
        <end position="19"/>
    </location>
</feature>
<dbReference type="GO" id="GO:0006401">
    <property type="term" value="P:RNA catabolic process"/>
    <property type="evidence" value="ECO:0007669"/>
    <property type="project" value="TreeGrafter"/>
</dbReference>
<evidence type="ECO:0000256" key="5">
    <source>
        <dbReference type="SAM" id="SignalP"/>
    </source>
</evidence>
<keyword evidence="5" id="KW-0732">Signal</keyword>
<dbReference type="InterPro" id="IPR033697">
    <property type="entry name" value="Ribonuclease_T2_eukaryotic"/>
</dbReference>
<feature type="chain" id="PRO_5029513897" evidence="5">
    <location>
        <begin position="20"/>
        <end position="257"/>
    </location>
</feature>
<evidence type="ECO:0000256" key="4">
    <source>
        <dbReference type="RuleBase" id="RU004328"/>
    </source>
</evidence>
<dbReference type="Gene3D" id="3.90.730.10">
    <property type="entry name" value="Ribonuclease T2-like"/>
    <property type="match status" value="1"/>
</dbReference>
<dbReference type="CDD" id="cd01061">
    <property type="entry name" value="RNase_T2_euk"/>
    <property type="match status" value="1"/>
</dbReference>
<reference evidence="6" key="1">
    <citation type="submission" date="2021-01" db="UniProtKB">
        <authorList>
            <consortium name="EnsemblMetazoa"/>
        </authorList>
    </citation>
    <scope>IDENTIFICATION</scope>
</reference>
<dbReference type="GeneID" id="136807227"/>